<dbReference type="GO" id="GO:0005829">
    <property type="term" value="C:cytosol"/>
    <property type="evidence" value="ECO:0007669"/>
    <property type="project" value="TreeGrafter"/>
</dbReference>
<dbReference type="GO" id="GO:0006354">
    <property type="term" value="P:DNA-templated transcription elongation"/>
    <property type="evidence" value="ECO:0007669"/>
    <property type="project" value="InterPro"/>
</dbReference>
<evidence type="ECO:0000256" key="2">
    <source>
        <dbReference type="ARBA" id="ARBA00023015"/>
    </source>
</evidence>
<dbReference type="STRING" id="320771.Cflav_PD5785"/>
<comment type="caution">
    <text evidence="5">The sequence shown here is derived from an EMBL/GenBank/DDBJ whole genome shotgun (WGS) entry which is preliminary data.</text>
</comment>
<keyword evidence="2" id="KW-0805">Transcription regulation</keyword>
<evidence type="ECO:0000256" key="3">
    <source>
        <dbReference type="ARBA" id="ARBA00023163"/>
    </source>
</evidence>
<dbReference type="Gene3D" id="3.30.70.940">
    <property type="entry name" value="NusG, N-terminal domain"/>
    <property type="match status" value="1"/>
</dbReference>
<dbReference type="EMBL" id="ABOX02000002">
    <property type="protein sequence ID" value="EEF63150.1"/>
    <property type="molecule type" value="Genomic_DNA"/>
</dbReference>
<evidence type="ECO:0000313" key="6">
    <source>
        <dbReference type="Proteomes" id="UP000003688"/>
    </source>
</evidence>
<evidence type="ECO:0000256" key="1">
    <source>
        <dbReference type="ARBA" id="ARBA00022814"/>
    </source>
</evidence>
<dbReference type="InterPro" id="IPR008991">
    <property type="entry name" value="Translation_prot_SH3-like_sf"/>
</dbReference>
<dbReference type="CDD" id="cd09892">
    <property type="entry name" value="NGN_SP_RfaH"/>
    <property type="match status" value="1"/>
</dbReference>
<dbReference type="InterPro" id="IPR006645">
    <property type="entry name" value="NGN-like_dom"/>
</dbReference>
<organism evidence="5 6">
    <name type="scientific">Pedosphaera parvula (strain Ellin514)</name>
    <dbReference type="NCBI Taxonomy" id="320771"/>
    <lineage>
        <taxon>Bacteria</taxon>
        <taxon>Pseudomonadati</taxon>
        <taxon>Verrucomicrobiota</taxon>
        <taxon>Pedosphaerae</taxon>
        <taxon>Pedosphaerales</taxon>
        <taxon>Pedosphaeraceae</taxon>
        <taxon>Pedosphaera</taxon>
    </lineage>
</organism>
<evidence type="ECO:0000259" key="4">
    <source>
        <dbReference type="Pfam" id="PF02357"/>
    </source>
</evidence>
<dbReference type="SUPFAM" id="SSF82679">
    <property type="entry name" value="N-utilization substance G protein NusG, N-terminal domain"/>
    <property type="match status" value="1"/>
</dbReference>
<dbReference type="SUPFAM" id="SSF50104">
    <property type="entry name" value="Translation proteins SH3-like domain"/>
    <property type="match status" value="1"/>
</dbReference>
<dbReference type="PANTHER" id="PTHR30265">
    <property type="entry name" value="RHO-INTERACTING TRANSCRIPTION TERMINATION FACTOR NUSG"/>
    <property type="match status" value="1"/>
</dbReference>
<protein>
    <submittedName>
        <fullName evidence="5">NusG antitermination factor</fullName>
    </submittedName>
</protein>
<name>B9XAW5_PEDPL</name>
<dbReference type="GO" id="GO:0031564">
    <property type="term" value="P:transcription antitermination"/>
    <property type="evidence" value="ECO:0007669"/>
    <property type="project" value="UniProtKB-KW"/>
</dbReference>
<keyword evidence="6" id="KW-1185">Reference proteome</keyword>
<dbReference type="RefSeq" id="WP_007412963.1">
    <property type="nucleotide sequence ID" value="NZ_ABOX02000002.1"/>
</dbReference>
<dbReference type="AlphaFoldDB" id="B9XAW5"/>
<dbReference type="InterPro" id="IPR036735">
    <property type="entry name" value="NGN_dom_sf"/>
</dbReference>
<keyword evidence="1" id="KW-0889">Transcription antitermination</keyword>
<proteinExistence type="predicted"/>
<dbReference type="Pfam" id="PF02357">
    <property type="entry name" value="NusG"/>
    <property type="match status" value="1"/>
</dbReference>
<dbReference type="PANTHER" id="PTHR30265:SF7">
    <property type="entry name" value="TRANSCRIPTION ANTITERMINATION PROTEIN RFAH"/>
    <property type="match status" value="1"/>
</dbReference>
<dbReference type="InterPro" id="IPR043425">
    <property type="entry name" value="NusG-like"/>
</dbReference>
<reference evidence="5 6" key="1">
    <citation type="journal article" date="2011" name="J. Bacteriol.">
        <title>Genome sequence of 'Pedosphaera parvula' Ellin514, an aerobic Verrucomicrobial isolate from pasture soil.</title>
        <authorList>
            <person name="Kant R."/>
            <person name="van Passel M.W."/>
            <person name="Sangwan P."/>
            <person name="Palva A."/>
            <person name="Lucas S."/>
            <person name="Copeland A."/>
            <person name="Lapidus A."/>
            <person name="Glavina Del Rio T."/>
            <person name="Dalin E."/>
            <person name="Tice H."/>
            <person name="Bruce D."/>
            <person name="Goodwin L."/>
            <person name="Pitluck S."/>
            <person name="Chertkov O."/>
            <person name="Larimer F.W."/>
            <person name="Land M.L."/>
            <person name="Hauser L."/>
            <person name="Brettin T.S."/>
            <person name="Detter J.C."/>
            <person name="Han S."/>
            <person name="de Vos W.M."/>
            <person name="Janssen P.H."/>
            <person name="Smidt H."/>
        </authorList>
    </citation>
    <scope>NUCLEOTIDE SEQUENCE [LARGE SCALE GENOMIC DNA]</scope>
    <source>
        <strain evidence="5 6">Ellin514</strain>
    </source>
</reference>
<accession>B9XAW5</accession>
<gene>
    <name evidence="5" type="ORF">Cflav_PD5785</name>
</gene>
<sequence>MAYSNLLRIVIGVDMDKSNNSKQTFGATDGEPAWYCVRSKPKHEHIAAANLSKLQVVETFNPSLRSRKATRRGPVWMTESLFPNYIFARFPFEQMFDEVKYTRGVSSLVHFGTGYPEVPADVIEELRRNFPANELKLSSEVPTAGDQVTITSRALFGLQGVVLRTMPAQRRVQVLLDMLGQTSAVELNLNSVVVERQPLPSQLLS</sequence>
<keyword evidence="3" id="KW-0804">Transcription</keyword>
<evidence type="ECO:0000313" key="5">
    <source>
        <dbReference type="EMBL" id="EEF63150.1"/>
    </source>
</evidence>
<feature type="domain" description="NusG-like N-terminal" evidence="4">
    <location>
        <begin position="33"/>
        <end position="126"/>
    </location>
</feature>
<dbReference type="OrthoDB" id="9790639at2"/>
<dbReference type="Proteomes" id="UP000003688">
    <property type="component" value="Unassembled WGS sequence"/>
</dbReference>